<dbReference type="InterPro" id="IPR029063">
    <property type="entry name" value="SAM-dependent_MTases_sf"/>
</dbReference>
<evidence type="ECO:0000256" key="3">
    <source>
        <dbReference type="ARBA" id="ARBA00022603"/>
    </source>
</evidence>
<evidence type="ECO:0000256" key="1">
    <source>
        <dbReference type="ARBA" id="ARBA00001541"/>
    </source>
</evidence>
<keyword evidence="3 7" id="KW-0489">Methyltransferase</keyword>
<dbReference type="OrthoDB" id="288469at2"/>
<dbReference type="GO" id="GO:0008983">
    <property type="term" value="F:protein-glutamate O-methyltransferase activity"/>
    <property type="evidence" value="ECO:0007669"/>
    <property type="project" value="UniProtKB-EC"/>
</dbReference>
<dbReference type="Gene3D" id="1.10.155.10">
    <property type="entry name" value="Chemotaxis receptor methyltransferase CheR, N-terminal domain"/>
    <property type="match status" value="1"/>
</dbReference>
<dbReference type="Pfam" id="PF01739">
    <property type="entry name" value="CheR"/>
    <property type="match status" value="1"/>
</dbReference>
<protein>
    <recommendedName>
        <fullName evidence="2">protein-glutamate O-methyltransferase</fullName>
        <ecNumber evidence="2">2.1.1.80</ecNumber>
    </recommendedName>
</protein>
<sequence>MEPHDYKFLADFLKDTSGLILGENKSYLIDSRLTPLSREFGLDGPIAVVSELKKDKQGKLAKAIAEAMTTNETSFFRDRTPFDELKSRLLPELISARKMQRKLRIWCAAGSTGQEPYSILMTLDEAFPELRHWNIELVATDLATEPIRKAKEGIYSQFEVQRGLPIQNLVKHFDQVEAGWQIKEEIRNRVRWEQLNLLESFQHLFTFDIIFCRNVLIYFDTPTKTEILTRMHRQLHPDGFLILGAAETVIGVTEQYKRYSDCRAAVYRPDTFVPASK</sequence>
<keyword evidence="5" id="KW-0949">S-adenosyl-L-methionine</keyword>
<dbReference type="PANTHER" id="PTHR24422">
    <property type="entry name" value="CHEMOTAXIS PROTEIN METHYLTRANSFERASE"/>
    <property type="match status" value="1"/>
</dbReference>
<dbReference type="KEGG" id="chya:V22_14890"/>
<reference evidence="7 8" key="1">
    <citation type="submission" date="2019-02" db="EMBL/GenBank/DDBJ databases">
        <title>Deep-cultivation of Planctomycetes and their phenomic and genomic characterization uncovers novel biology.</title>
        <authorList>
            <person name="Wiegand S."/>
            <person name="Jogler M."/>
            <person name="Boedeker C."/>
            <person name="Pinto D."/>
            <person name="Vollmers J."/>
            <person name="Rivas-Marin E."/>
            <person name="Kohn T."/>
            <person name="Peeters S.H."/>
            <person name="Heuer A."/>
            <person name="Rast P."/>
            <person name="Oberbeckmann S."/>
            <person name="Bunk B."/>
            <person name="Jeske O."/>
            <person name="Meyerdierks A."/>
            <person name="Storesund J.E."/>
            <person name="Kallscheuer N."/>
            <person name="Luecker S."/>
            <person name="Lage O.M."/>
            <person name="Pohl T."/>
            <person name="Merkel B.J."/>
            <person name="Hornburger P."/>
            <person name="Mueller R.-W."/>
            <person name="Bruemmer F."/>
            <person name="Labrenz M."/>
            <person name="Spormann A.M."/>
            <person name="Op den Camp H."/>
            <person name="Overmann J."/>
            <person name="Amann R."/>
            <person name="Jetten M.S.M."/>
            <person name="Mascher T."/>
            <person name="Medema M.H."/>
            <person name="Devos D.P."/>
            <person name="Kaster A.-K."/>
            <person name="Ovreas L."/>
            <person name="Rohde M."/>
            <person name="Galperin M.Y."/>
            <person name="Jogler C."/>
        </authorList>
    </citation>
    <scope>NUCLEOTIDE SEQUENCE [LARGE SCALE GENOMIC DNA]</scope>
    <source>
        <strain evidence="7 8">V22</strain>
    </source>
</reference>
<dbReference type="SUPFAM" id="SSF53335">
    <property type="entry name" value="S-adenosyl-L-methionine-dependent methyltransferases"/>
    <property type="match status" value="1"/>
</dbReference>
<dbReference type="InterPro" id="IPR036804">
    <property type="entry name" value="CheR_N_sf"/>
</dbReference>
<evidence type="ECO:0000259" key="6">
    <source>
        <dbReference type="PROSITE" id="PS50123"/>
    </source>
</evidence>
<dbReference type="RefSeq" id="WP_145261264.1">
    <property type="nucleotide sequence ID" value="NZ_CP036316.1"/>
</dbReference>
<dbReference type="InterPro" id="IPR022642">
    <property type="entry name" value="CheR_C"/>
</dbReference>
<dbReference type="PANTHER" id="PTHR24422:SF21">
    <property type="entry name" value="CHEMOTAXIS PROTEIN METHYLTRANSFERASE 1"/>
    <property type="match status" value="1"/>
</dbReference>
<dbReference type="PRINTS" id="PR00996">
    <property type="entry name" value="CHERMTFRASE"/>
</dbReference>
<organism evidence="7 8">
    <name type="scientific">Calycomorphotria hydatis</name>
    <dbReference type="NCBI Taxonomy" id="2528027"/>
    <lineage>
        <taxon>Bacteria</taxon>
        <taxon>Pseudomonadati</taxon>
        <taxon>Planctomycetota</taxon>
        <taxon>Planctomycetia</taxon>
        <taxon>Planctomycetales</taxon>
        <taxon>Planctomycetaceae</taxon>
        <taxon>Calycomorphotria</taxon>
    </lineage>
</organism>
<dbReference type="EMBL" id="CP036316">
    <property type="protein sequence ID" value="QDT64258.1"/>
    <property type="molecule type" value="Genomic_DNA"/>
</dbReference>
<comment type="catalytic activity">
    <reaction evidence="1">
        <text>L-glutamyl-[protein] + S-adenosyl-L-methionine = [protein]-L-glutamate 5-O-methyl ester + S-adenosyl-L-homocysteine</text>
        <dbReference type="Rhea" id="RHEA:24452"/>
        <dbReference type="Rhea" id="RHEA-COMP:10208"/>
        <dbReference type="Rhea" id="RHEA-COMP:10311"/>
        <dbReference type="ChEBI" id="CHEBI:29973"/>
        <dbReference type="ChEBI" id="CHEBI:57856"/>
        <dbReference type="ChEBI" id="CHEBI:59789"/>
        <dbReference type="ChEBI" id="CHEBI:82795"/>
        <dbReference type="EC" id="2.1.1.80"/>
    </reaction>
</comment>
<dbReference type="EC" id="2.1.1.80" evidence="2"/>
<dbReference type="PROSITE" id="PS50123">
    <property type="entry name" value="CHER"/>
    <property type="match status" value="1"/>
</dbReference>
<name>A0A517T7A7_9PLAN</name>
<accession>A0A517T7A7</accession>
<gene>
    <name evidence="7" type="primary">cheR2</name>
    <name evidence="7" type="ORF">V22_14890</name>
</gene>
<evidence type="ECO:0000313" key="7">
    <source>
        <dbReference type="EMBL" id="QDT64258.1"/>
    </source>
</evidence>
<dbReference type="GO" id="GO:0032259">
    <property type="term" value="P:methylation"/>
    <property type="evidence" value="ECO:0007669"/>
    <property type="project" value="UniProtKB-KW"/>
</dbReference>
<dbReference type="SUPFAM" id="SSF47757">
    <property type="entry name" value="Chemotaxis receptor methyltransferase CheR, N-terminal domain"/>
    <property type="match status" value="1"/>
</dbReference>
<feature type="domain" description="CheR-type methyltransferase" evidence="6">
    <location>
        <begin position="1"/>
        <end position="268"/>
    </location>
</feature>
<evidence type="ECO:0000256" key="5">
    <source>
        <dbReference type="ARBA" id="ARBA00022691"/>
    </source>
</evidence>
<evidence type="ECO:0000313" key="8">
    <source>
        <dbReference type="Proteomes" id="UP000319976"/>
    </source>
</evidence>
<keyword evidence="4 7" id="KW-0808">Transferase</keyword>
<proteinExistence type="predicted"/>
<evidence type="ECO:0000256" key="4">
    <source>
        <dbReference type="ARBA" id="ARBA00022679"/>
    </source>
</evidence>
<dbReference type="Proteomes" id="UP000319976">
    <property type="component" value="Chromosome"/>
</dbReference>
<evidence type="ECO:0000256" key="2">
    <source>
        <dbReference type="ARBA" id="ARBA00012534"/>
    </source>
</evidence>
<dbReference type="InterPro" id="IPR050903">
    <property type="entry name" value="Bact_Chemotaxis_MeTrfase"/>
</dbReference>
<dbReference type="InterPro" id="IPR000780">
    <property type="entry name" value="CheR_MeTrfase"/>
</dbReference>
<keyword evidence="8" id="KW-1185">Reference proteome</keyword>
<dbReference type="AlphaFoldDB" id="A0A517T7A7"/>
<dbReference type="SMART" id="SM00138">
    <property type="entry name" value="MeTrc"/>
    <property type="match status" value="1"/>
</dbReference>
<dbReference type="Gene3D" id="3.40.50.150">
    <property type="entry name" value="Vaccinia Virus protein VP39"/>
    <property type="match status" value="1"/>
</dbReference>